<evidence type="ECO:0000313" key="1">
    <source>
        <dbReference type="EMBL" id="MEQ2185290.1"/>
    </source>
</evidence>
<sequence length="112" mass="12671">MSSNLSEMSHCRKEGQDVCMSSQPPVDYSRLVFIQAWVLLDVFPCWNSFPSHCHHKLAQYGGLQQSQSLYAVGWAVFSNSFNILNLVSLCYSPLNIRGRKDVQVMFILSPSP</sequence>
<dbReference type="EMBL" id="JAHRIO010081261">
    <property type="protein sequence ID" value="MEQ2185290.1"/>
    <property type="molecule type" value="Genomic_DNA"/>
</dbReference>
<reference evidence="1 2" key="1">
    <citation type="submission" date="2021-06" db="EMBL/GenBank/DDBJ databases">
        <authorList>
            <person name="Palmer J.M."/>
        </authorList>
    </citation>
    <scope>NUCLEOTIDE SEQUENCE [LARGE SCALE GENOMIC DNA]</scope>
    <source>
        <strain evidence="1 2">GA_2019</strain>
        <tissue evidence="1">Muscle</tissue>
    </source>
</reference>
<dbReference type="Proteomes" id="UP001476798">
    <property type="component" value="Unassembled WGS sequence"/>
</dbReference>
<protein>
    <submittedName>
        <fullName evidence="1">Uncharacterized protein</fullName>
    </submittedName>
</protein>
<keyword evidence="2" id="KW-1185">Reference proteome</keyword>
<accession>A0ABV0PP58</accession>
<comment type="caution">
    <text evidence="1">The sequence shown here is derived from an EMBL/GenBank/DDBJ whole genome shotgun (WGS) entry which is preliminary data.</text>
</comment>
<evidence type="ECO:0000313" key="2">
    <source>
        <dbReference type="Proteomes" id="UP001476798"/>
    </source>
</evidence>
<gene>
    <name evidence="1" type="ORF">GOODEAATRI_016627</name>
</gene>
<proteinExistence type="predicted"/>
<name>A0ABV0PP58_9TELE</name>
<organism evidence="1 2">
    <name type="scientific">Goodea atripinnis</name>
    <dbReference type="NCBI Taxonomy" id="208336"/>
    <lineage>
        <taxon>Eukaryota</taxon>
        <taxon>Metazoa</taxon>
        <taxon>Chordata</taxon>
        <taxon>Craniata</taxon>
        <taxon>Vertebrata</taxon>
        <taxon>Euteleostomi</taxon>
        <taxon>Actinopterygii</taxon>
        <taxon>Neopterygii</taxon>
        <taxon>Teleostei</taxon>
        <taxon>Neoteleostei</taxon>
        <taxon>Acanthomorphata</taxon>
        <taxon>Ovalentaria</taxon>
        <taxon>Atherinomorphae</taxon>
        <taxon>Cyprinodontiformes</taxon>
        <taxon>Goodeidae</taxon>
        <taxon>Goodea</taxon>
    </lineage>
</organism>